<dbReference type="GeneID" id="13446576"/>
<sequence length="500" mass="54237">MVPAPSPRSTGLRPRRPFPLKELFSSLVLCAPILFSAAAYAPAPLADSAFLGLPWQPRTRLDAPAGEGQERAADGAAFVTQVDAIESGTRTARLSSAFSEGNATAFTSLPQDRDAERAGAESSTGGAFARWEDAHGVFEGREGFPRETAAFLAGQGREFSAFDAARQALRPGEDRFANPAAGRERGLVSEVGKAADLRQGEEIRNEQQPNAADEKPRRSPRRARRSRSRRSRAVRARETRTEKMLQPAFLAAVLAAGVFAVIMSVTTMHEESHEGAETATDDEQAANEEESEEEESEEEESEEQESETDASEKPAGADARTREAEQGTQSRASDGSIRAVRKTGLAGFLESVDTIRAKASARVKQALEHPNVVAGVQLVWALYLAVYAAASVLYDFCHSVASNAVAQALAEFLLEFIPRMLIALERLFSVIAVRMSYAAVNRLVHEEKGEAARKLKRMLSLQDDEESARDLIVEETEADGPRKPQPGLPKKPERAVDVVP</sequence>
<feature type="compositionally biased region" description="Basic and acidic residues" evidence="1">
    <location>
        <begin position="490"/>
        <end position="500"/>
    </location>
</feature>
<dbReference type="InParanoid" id="F0VLC0"/>
<gene>
    <name evidence="3" type="ORF">BN1204_052970</name>
    <name evidence="2" type="ORF">NCLIV_052970</name>
</gene>
<reference evidence="2" key="2">
    <citation type="submission" date="2011-03" db="EMBL/GenBank/DDBJ databases">
        <title>Comparative genomics and transcriptomics of Neospora caninum and Toxoplasma gondii.</title>
        <authorList>
            <person name="Reid A.J."/>
            <person name="Sohal A."/>
            <person name="Harris D."/>
            <person name="Quail M."/>
            <person name="Sanders M."/>
            <person name="Berriman M."/>
            <person name="Wastling J.M."/>
            <person name="Pain A."/>
        </authorList>
    </citation>
    <scope>NUCLEOTIDE SEQUENCE</scope>
    <source>
        <strain evidence="2">Liverpool</strain>
    </source>
</reference>
<feature type="region of interest" description="Disordered" evidence="1">
    <location>
        <begin position="269"/>
        <end position="336"/>
    </location>
</feature>
<evidence type="ECO:0000256" key="1">
    <source>
        <dbReference type="SAM" id="MobiDB-lite"/>
    </source>
</evidence>
<dbReference type="eggNOG" id="ENOG502TMAN">
    <property type="taxonomic scope" value="Eukaryota"/>
</dbReference>
<dbReference type="VEuPathDB" id="ToxoDB:NCLIV_052970"/>
<keyword evidence="4" id="KW-1185">Reference proteome</keyword>
<dbReference type="EMBL" id="FR823391">
    <property type="protein sequence ID" value="CBZ54872.1"/>
    <property type="molecule type" value="Genomic_DNA"/>
</dbReference>
<reference evidence="2" key="1">
    <citation type="submission" date="2011-02" db="EMBL/GenBank/DDBJ databases">
        <authorList>
            <person name="Aslett M."/>
        </authorList>
    </citation>
    <scope>NUCLEOTIDE SEQUENCE</scope>
    <source>
        <strain evidence="2">Liverpool</strain>
    </source>
</reference>
<proteinExistence type="predicted"/>
<evidence type="ECO:0000313" key="4">
    <source>
        <dbReference type="Proteomes" id="UP000007494"/>
    </source>
</evidence>
<protein>
    <submittedName>
        <fullName evidence="2">Uncharacterized protein</fullName>
    </submittedName>
</protein>
<evidence type="ECO:0000313" key="3">
    <source>
        <dbReference type="EMBL" id="CEL69594.1"/>
    </source>
</evidence>
<dbReference type="EMBL" id="LN714485">
    <property type="protein sequence ID" value="CEL69594.1"/>
    <property type="molecule type" value="Genomic_DNA"/>
</dbReference>
<feature type="region of interest" description="Disordered" evidence="1">
    <location>
        <begin position="461"/>
        <end position="500"/>
    </location>
</feature>
<reference evidence="3" key="4">
    <citation type="journal article" date="2015" name="PLoS ONE">
        <title>Comprehensive Evaluation of Toxoplasma gondii VEG and Neospora caninum LIV Genomes with Tachyzoite Stage Transcriptome and Proteome Defines Novel Transcript Features.</title>
        <authorList>
            <person name="Ramaprasad A."/>
            <person name="Mourier T."/>
            <person name="Naeem R."/>
            <person name="Malas T.B."/>
            <person name="Moussa E."/>
            <person name="Panigrahi A."/>
            <person name="Vermont S.J."/>
            <person name="Otto T.D."/>
            <person name="Wastling J."/>
            <person name="Pain A."/>
        </authorList>
    </citation>
    <scope>NUCLEOTIDE SEQUENCE</scope>
    <source>
        <strain evidence="3">Liverpool</strain>
    </source>
</reference>
<accession>F0VLC0</accession>
<organism evidence="2 4">
    <name type="scientific">Neospora caninum (strain Liverpool)</name>
    <dbReference type="NCBI Taxonomy" id="572307"/>
    <lineage>
        <taxon>Eukaryota</taxon>
        <taxon>Sar</taxon>
        <taxon>Alveolata</taxon>
        <taxon>Apicomplexa</taxon>
        <taxon>Conoidasida</taxon>
        <taxon>Coccidia</taxon>
        <taxon>Eucoccidiorida</taxon>
        <taxon>Eimeriorina</taxon>
        <taxon>Sarcocystidae</taxon>
        <taxon>Neospora</taxon>
    </lineage>
</organism>
<evidence type="ECO:0000313" key="2">
    <source>
        <dbReference type="EMBL" id="CBZ54872.1"/>
    </source>
</evidence>
<feature type="compositionally biased region" description="Acidic residues" evidence="1">
    <location>
        <begin position="279"/>
        <end position="309"/>
    </location>
</feature>
<dbReference type="AlphaFoldDB" id="F0VLC0"/>
<feature type="compositionally biased region" description="Basic and acidic residues" evidence="1">
    <location>
        <begin position="190"/>
        <end position="205"/>
    </location>
</feature>
<feature type="region of interest" description="Disordered" evidence="1">
    <location>
        <begin position="190"/>
        <end position="241"/>
    </location>
</feature>
<feature type="compositionally biased region" description="Acidic residues" evidence="1">
    <location>
        <begin position="462"/>
        <end position="478"/>
    </location>
</feature>
<feature type="compositionally biased region" description="Basic residues" evidence="1">
    <location>
        <begin position="218"/>
        <end position="234"/>
    </location>
</feature>
<reference evidence="4" key="3">
    <citation type="journal article" date="2012" name="PLoS Pathog.">
        <title>Comparative genomics of the apicomplexan parasites Toxoplasma gondii and Neospora caninum: Coccidia differing in host range and transmission strategy.</title>
        <authorList>
            <person name="Reid A.J."/>
            <person name="Vermont S.J."/>
            <person name="Cotton J.A."/>
            <person name="Harris D."/>
            <person name="Hill-Cawthorne G.A."/>
            <person name="Konen-Waisman S."/>
            <person name="Latham S.M."/>
            <person name="Mourier T."/>
            <person name="Norton R."/>
            <person name="Quail M.A."/>
            <person name="Sanders M."/>
            <person name="Shanmugam D."/>
            <person name="Sohal A."/>
            <person name="Wasmuth J.D."/>
            <person name="Brunk B."/>
            <person name="Grigg M.E."/>
            <person name="Howard J.C."/>
            <person name="Parkinson J."/>
            <person name="Roos D.S."/>
            <person name="Trees A.J."/>
            <person name="Berriman M."/>
            <person name="Pain A."/>
            <person name="Wastling J.M."/>
        </authorList>
    </citation>
    <scope>NUCLEOTIDE SEQUENCE [LARGE SCALE GENOMIC DNA]</scope>
    <source>
        <strain evidence="4">Liverpool</strain>
    </source>
</reference>
<name>F0VLC0_NEOCL</name>
<dbReference type="Proteomes" id="UP000007494">
    <property type="component" value="Chromosome X"/>
</dbReference>
<dbReference type="RefSeq" id="XP_003884900.1">
    <property type="nucleotide sequence ID" value="XM_003884851.1"/>
</dbReference>